<evidence type="ECO:0000256" key="4">
    <source>
        <dbReference type="ARBA" id="ARBA00022989"/>
    </source>
</evidence>
<sequence>MATYAMASGAGAARSNPEGAARARPGGVSAATFPFGYDDSTSRARQNPRARVGSIGVGYEYAQTANDDVHTTIPDMDPELGHDPGAARARIINQTINVSIVTVALCVTLNGFFNQPLFLGAMQELFASPAFAKVSAAFGALPLANWEALEAALHAHPWRMASIITGVAYAVGDWLAQCSEGGGIFQFDRTRLAQCTFIGAVLLAPMAHVYYNWQGTLISASVALWISAPVKIVVDQILYAPIYNMLFFILTGVLRRDTKHEIFGDLMPKLWRTTLASWKIWPFVHIITYTVIPTRFQLMWVDALEVLWVAYLSMVANEQEKKEKDAAAAAAATAAAATATAAAVAAAAVEYTTASETTKSMMEDAWNVNPVGV</sequence>
<organism evidence="8">
    <name type="scientific">Mantoniella antarctica</name>
    <dbReference type="NCBI Taxonomy" id="81844"/>
    <lineage>
        <taxon>Eukaryota</taxon>
        <taxon>Viridiplantae</taxon>
        <taxon>Chlorophyta</taxon>
        <taxon>Mamiellophyceae</taxon>
        <taxon>Mamiellales</taxon>
        <taxon>Mamiellaceae</taxon>
        <taxon>Mantoniella</taxon>
    </lineage>
</organism>
<proteinExistence type="inferred from homology"/>
<comment type="subcellular location">
    <subcellularLocation>
        <location evidence="1">Membrane</location>
        <topology evidence="1">Multi-pass membrane protein</topology>
    </subcellularLocation>
</comment>
<dbReference type="Pfam" id="PF04117">
    <property type="entry name" value="Mpv17_PMP22"/>
    <property type="match status" value="1"/>
</dbReference>
<evidence type="ECO:0000256" key="5">
    <source>
        <dbReference type="ARBA" id="ARBA00023136"/>
    </source>
</evidence>
<feature type="transmembrane region" description="Helical" evidence="7">
    <location>
        <begin position="237"/>
        <end position="254"/>
    </location>
</feature>
<keyword evidence="3 7" id="KW-0812">Transmembrane</keyword>
<dbReference type="PANTHER" id="PTHR11266:SF121">
    <property type="entry name" value="OS09G0315000 PROTEIN"/>
    <property type="match status" value="1"/>
</dbReference>
<evidence type="ECO:0000256" key="3">
    <source>
        <dbReference type="ARBA" id="ARBA00022692"/>
    </source>
</evidence>
<dbReference type="GO" id="GO:0016020">
    <property type="term" value="C:membrane"/>
    <property type="evidence" value="ECO:0007669"/>
    <property type="project" value="UniProtKB-SubCell"/>
</dbReference>
<keyword evidence="5 7" id="KW-0472">Membrane</keyword>
<evidence type="ECO:0000313" key="8">
    <source>
        <dbReference type="EMBL" id="CAD8707137.1"/>
    </source>
</evidence>
<feature type="transmembrane region" description="Helical" evidence="7">
    <location>
        <begin position="275"/>
        <end position="292"/>
    </location>
</feature>
<feature type="transmembrane region" description="Helical" evidence="7">
    <location>
        <begin position="328"/>
        <end position="349"/>
    </location>
</feature>
<dbReference type="GO" id="GO:0005737">
    <property type="term" value="C:cytoplasm"/>
    <property type="evidence" value="ECO:0007669"/>
    <property type="project" value="TreeGrafter"/>
</dbReference>
<gene>
    <name evidence="8" type="ORF">MANT1106_LOCUS9820</name>
</gene>
<protein>
    <submittedName>
        <fullName evidence="8">Uncharacterized protein</fullName>
    </submittedName>
</protein>
<dbReference type="InterPro" id="IPR007248">
    <property type="entry name" value="Mpv17_PMP22"/>
</dbReference>
<feature type="compositionally biased region" description="Low complexity" evidence="6">
    <location>
        <begin position="1"/>
        <end position="13"/>
    </location>
</feature>
<dbReference type="EMBL" id="HBFC01016611">
    <property type="protein sequence ID" value="CAD8707137.1"/>
    <property type="molecule type" value="Transcribed_RNA"/>
</dbReference>
<evidence type="ECO:0000256" key="2">
    <source>
        <dbReference type="ARBA" id="ARBA00006824"/>
    </source>
</evidence>
<dbReference type="AlphaFoldDB" id="A0A7S0SJ31"/>
<dbReference type="PANTHER" id="PTHR11266">
    <property type="entry name" value="PEROXISOMAL MEMBRANE PROTEIN 2, PXMP2 MPV17"/>
    <property type="match status" value="1"/>
</dbReference>
<feature type="transmembrane region" description="Helical" evidence="7">
    <location>
        <begin position="192"/>
        <end position="211"/>
    </location>
</feature>
<name>A0A7S0SJ31_9CHLO</name>
<comment type="similarity">
    <text evidence="2">Belongs to the peroxisomal membrane protein PXMP2/4 family.</text>
</comment>
<accession>A0A7S0SJ31</accession>
<feature type="region of interest" description="Disordered" evidence="6">
    <location>
        <begin position="1"/>
        <end position="25"/>
    </location>
</feature>
<evidence type="ECO:0000256" key="6">
    <source>
        <dbReference type="SAM" id="MobiDB-lite"/>
    </source>
</evidence>
<evidence type="ECO:0000256" key="1">
    <source>
        <dbReference type="ARBA" id="ARBA00004141"/>
    </source>
</evidence>
<reference evidence="8" key="1">
    <citation type="submission" date="2021-01" db="EMBL/GenBank/DDBJ databases">
        <authorList>
            <person name="Corre E."/>
            <person name="Pelletier E."/>
            <person name="Niang G."/>
            <person name="Scheremetjew M."/>
            <person name="Finn R."/>
            <person name="Kale V."/>
            <person name="Holt S."/>
            <person name="Cochrane G."/>
            <person name="Meng A."/>
            <person name="Brown T."/>
            <person name="Cohen L."/>
        </authorList>
    </citation>
    <scope>NUCLEOTIDE SEQUENCE</scope>
    <source>
        <strain evidence="8">SL-175</strain>
    </source>
</reference>
<evidence type="ECO:0000256" key="7">
    <source>
        <dbReference type="SAM" id="Phobius"/>
    </source>
</evidence>
<keyword evidence="4 7" id="KW-1133">Transmembrane helix</keyword>